<dbReference type="GO" id="GO:0050080">
    <property type="term" value="F:malonyl-CoA decarboxylase activity"/>
    <property type="evidence" value="ECO:0007669"/>
    <property type="project" value="InterPro"/>
</dbReference>
<organism evidence="3 4">
    <name type="scientific">Mangrovimicrobium sediminis</name>
    <dbReference type="NCBI Taxonomy" id="2562682"/>
    <lineage>
        <taxon>Bacteria</taxon>
        <taxon>Pseudomonadati</taxon>
        <taxon>Pseudomonadota</taxon>
        <taxon>Gammaproteobacteria</taxon>
        <taxon>Cellvibrionales</taxon>
        <taxon>Halieaceae</taxon>
        <taxon>Mangrovimicrobium</taxon>
    </lineage>
</organism>
<dbReference type="InterPro" id="IPR038351">
    <property type="entry name" value="MCD_N_sf"/>
</dbReference>
<dbReference type="Gene3D" id="1.20.140.90">
    <property type="entry name" value="Malonyl-CoA decarboxylase, oligemerization domain"/>
    <property type="match status" value="1"/>
</dbReference>
<dbReference type="GO" id="GO:0006633">
    <property type="term" value="P:fatty acid biosynthetic process"/>
    <property type="evidence" value="ECO:0007669"/>
    <property type="project" value="InterPro"/>
</dbReference>
<reference evidence="3 4" key="1">
    <citation type="submission" date="2019-04" db="EMBL/GenBank/DDBJ databases">
        <title>Taxonomy of novel Haliea sp. from mangrove soil of West Coast of India.</title>
        <authorList>
            <person name="Verma A."/>
            <person name="Kumar P."/>
            <person name="Krishnamurthi S."/>
        </authorList>
    </citation>
    <scope>NUCLEOTIDE SEQUENCE [LARGE SCALE GENOMIC DNA]</scope>
    <source>
        <strain evidence="3 4">SAOS-164</strain>
    </source>
</reference>
<dbReference type="InterPro" id="IPR035372">
    <property type="entry name" value="MCD_N"/>
</dbReference>
<dbReference type="EMBL" id="SRLE01000012">
    <property type="protein sequence ID" value="TGD71853.1"/>
    <property type="molecule type" value="Genomic_DNA"/>
</dbReference>
<proteinExistence type="predicted"/>
<keyword evidence="4" id="KW-1185">Reference proteome</keyword>
<dbReference type="Pfam" id="PF05292">
    <property type="entry name" value="MCD"/>
    <property type="match status" value="1"/>
</dbReference>
<dbReference type="InterPro" id="IPR007956">
    <property type="entry name" value="Malonyl_CoA_deC_C"/>
</dbReference>
<name>A0A4Z0LWS0_9GAMM</name>
<feature type="domain" description="Malonyl-CoA decarboxylase C-terminal" evidence="1">
    <location>
        <begin position="186"/>
        <end position="421"/>
    </location>
</feature>
<comment type="caution">
    <text evidence="3">The sequence shown here is derived from an EMBL/GenBank/DDBJ whole genome shotgun (WGS) entry which is preliminary data.</text>
</comment>
<dbReference type="Pfam" id="PF17408">
    <property type="entry name" value="MCD_N"/>
    <property type="match status" value="1"/>
</dbReference>
<feature type="domain" description="Malonyl-CoA decarboxylase N-terminal" evidence="2">
    <location>
        <begin position="100"/>
        <end position="183"/>
    </location>
</feature>
<accession>A0A4Z0LWS0</accession>
<protein>
    <submittedName>
        <fullName evidence="3">Decarboxylase</fullName>
    </submittedName>
</protein>
<dbReference type="InterPro" id="IPR038917">
    <property type="entry name" value="Malonyl_CoA_deC"/>
</dbReference>
<dbReference type="InterPro" id="IPR042303">
    <property type="entry name" value="Malonyl_CoA_deC_C_sf"/>
</dbReference>
<evidence type="ECO:0000259" key="2">
    <source>
        <dbReference type="Pfam" id="PF17408"/>
    </source>
</evidence>
<dbReference type="RefSeq" id="WP_135445897.1">
    <property type="nucleotide sequence ID" value="NZ_SRLE01000012.1"/>
</dbReference>
<dbReference type="PANTHER" id="PTHR28641">
    <property type="match status" value="1"/>
</dbReference>
<evidence type="ECO:0000313" key="4">
    <source>
        <dbReference type="Proteomes" id="UP000298050"/>
    </source>
</evidence>
<dbReference type="Gene3D" id="3.40.630.150">
    <property type="entry name" value="Malonyl-CoA decarboxylase, catalytic domain"/>
    <property type="match status" value="1"/>
</dbReference>
<dbReference type="OrthoDB" id="5292736at2"/>
<dbReference type="Proteomes" id="UP000298050">
    <property type="component" value="Unassembled WGS sequence"/>
</dbReference>
<gene>
    <name evidence="3" type="ORF">E4634_17215</name>
</gene>
<evidence type="ECO:0000313" key="3">
    <source>
        <dbReference type="EMBL" id="TGD71853.1"/>
    </source>
</evidence>
<sequence length="449" mass="50359">MSTEQSLPETAEDSPAVSQRSLARMLGSVMDVGRVILTRRGLISSPGTAAEKALLEECRELLYHRGEASGLALARDILDKYQRADASDRLAFFRGLARDFEPDSEAVQAAATAYVGDPSRKHFQNLSKAMESPRQKLFRRINMAPGGTAVLVKMREQILDLERDHSELKPVAHDLRQLFVSWFNKGFLELRHIDWGAPALELEKIIAYEAVHEINGWDDLRSRLRDDRRCFAFFHPALEHDPLVFVEVALTDAIPGAIAPLLDQDRDSLPSSKANTVVFYSISNCHRGLAGVSFGNFLIKSVVEELKQEMPWLKQFVTLSPVPGFRRWLLNADLSELVDEDMIARVKAPVGKVVESETKEALMKLCAHYLVREKSGVLARDPVARFHLGNGARLHRMHWGADLTAKGREQAAGMMVNYLYDLGKIEENHEAYFDQGVISVSKTITNLLD</sequence>
<dbReference type="PANTHER" id="PTHR28641:SF1">
    <property type="entry name" value="MALONYL-COA DECARBOXYLASE, MITOCHONDRIAL"/>
    <property type="match status" value="1"/>
</dbReference>
<evidence type="ECO:0000259" key="1">
    <source>
        <dbReference type="Pfam" id="PF05292"/>
    </source>
</evidence>
<dbReference type="AlphaFoldDB" id="A0A4Z0LWS0"/>